<organism evidence="8 9">
    <name type="scientific">Acidiferrimicrobium australe</name>
    <dbReference type="NCBI Taxonomy" id="2664430"/>
    <lineage>
        <taxon>Bacteria</taxon>
        <taxon>Bacillati</taxon>
        <taxon>Actinomycetota</taxon>
        <taxon>Acidimicrobiia</taxon>
        <taxon>Acidimicrobiales</taxon>
        <taxon>Acidimicrobiaceae</taxon>
        <taxon>Acidiferrimicrobium</taxon>
    </lineage>
</organism>
<dbReference type="InterPro" id="IPR013325">
    <property type="entry name" value="RNA_pol_sigma_r2"/>
</dbReference>
<dbReference type="NCBIfam" id="TIGR02937">
    <property type="entry name" value="sigma70-ECF"/>
    <property type="match status" value="1"/>
</dbReference>
<dbReference type="InterPro" id="IPR007624">
    <property type="entry name" value="RNA_pol_sigma70_r3"/>
</dbReference>
<evidence type="ECO:0000259" key="5">
    <source>
        <dbReference type="Pfam" id="PF04539"/>
    </source>
</evidence>
<dbReference type="InterPro" id="IPR013324">
    <property type="entry name" value="RNA_pol_sigma_r3/r4-like"/>
</dbReference>
<dbReference type="InterPro" id="IPR036388">
    <property type="entry name" value="WH-like_DNA-bd_sf"/>
</dbReference>
<dbReference type="InterPro" id="IPR007630">
    <property type="entry name" value="RNA_pol_sigma70_r4"/>
</dbReference>
<keyword evidence="4" id="KW-0804">Transcription</keyword>
<dbReference type="InterPro" id="IPR007627">
    <property type="entry name" value="RNA_pol_sigma70_r2"/>
</dbReference>
<name>A0ABW9QP94_9ACTN</name>
<keyword evidence="2" id="KW-0731">Sigma factor</keyword>
<evidence type="ECO:0000259" key="7">
    <source>
        <dbReference type="Pfam" id="PF04545"/>
    </source>
</evidence>
<feature type="domain" description="RNA polymerase sigma-70 region 3" evidence="5">
    <location>
        <begin position="113"/>
        <end position="184"/>
    </location>
</feature>
<keyword evidence="9" id="KW-1185">Reference proteome</keyword>
<dbReference type="Pfam" id="PF04539">
    <property type="entry name" value="Sigma70_r3"/>
    <property type="match status" value="1"/>
</dbReference>
<dbReference type="SUPFAM" id="SSF88946">
    <property type="entry name" value="Sigma2 domain of RNA polymerase sigma factors"/>
    <property type="match status" value="1"/>
</dbReference>
<feature type="domain" description="RNA polymerase sigma-70 region 2" evidence="6">
    <location>
        <begin position="30"/>
        <end position="99"/>
    </location>
</feature>
<sequence length="255" mass="28106">MTPTPSQRDELRAKFVEYAETGDVALRDELVAAHLGLAEYLARRFANRGEPLDDLVQVASLGLLKAVGRFDASRGVEFSTYATHTIVGELKRHFRDKGWAIRAPRRMQELYLRLGKVVATLGQELGRSPTIAELAAEVEVSEEEVLEALEAGQAYRFASLDAPVAGDGESETLGARMGAEDPEMEDAERRATLSPLLRQLPERERLILHLRFFDGLTQSEIASRLGISQMHVSRLLARSVAQLRSSADLPSAEAP</sequence>
<gene>
    <name evidence="8" type="ORF">GHK86_01085</name>
</gene>
<proteinExistence type="predicted"/>
<dbReference type="InterPro" id="IPR000943">
    <property type="entry name" value="RNA_pol_sigma70"/>
</dbReference>
<evidence type="ECO:0000256" key="4">
    <source>
        <dbReference type="ARBA" id="ARBA00023163"/>
    </source>
</evidence>
<keyword evidence="1" id="KW-0805">Transcription regulation</keyword>
<dbReference type="CDD" id="cd06171">
    <property type="entry name" value="Sigma70_r4"/>
    <property type="match status" value="1"/>
</dbReference>
<evidence type="ECO:0000313" key="9">
    <source>
        <dbReference type="Proteomes" id="UP000437736"/>
    </source>
</evidence>
<dbReference type="Pfam" id="PF04542">
    <property type="entry name" value="Sigma70_r2"/>
    <property type="match status" value="1"/>
</dbReference>
<dbReference type="PRINTS" id="PR00046">
    <property type="entry name" value="SIGMA70FCT"/>
</dbReference>
<dbReference type="NCBIfam" id="TIGR02980">
    <property type="entry name" value="SigBFG"/>
    <property type="match status" value="1"/>
</dbReference>
<evidence type="ECO:0000259" key="6">
    <source>
        <dbReference type="Pfam" id="PF04542"/>
    </source>
</evidence>
<evidence type="ECO:0000313" key="8">
    <source>
        <dbReference type="EMBL" id="MST31325.1"/>
    </source>
</evidence>
<evidence type="ECO:0000256" key="1">
    <source>
        <dbReference type="ARBA" id="ARBA00023015"/>
    </source>
</evidence>
<dbReference type="Gene3D" id="1.20.120.1810">
    <property type="match status" value="1"/>
</dbReference>
<dbReference type="PANTHER" id="PTHR30385">
    <property type="entry name" value="SIGMA FACTOR F FLAGELLAR"/>
    <property type="match status" value="1"/>
</dbReference>
<evidence type="ECO:0000256" key="3">
    <source>
        <dbReference type="ARBA" id="ARBA00023125"/>
    </source>
</evidence>
<dbReference type="InterPro" id="IPR014284">
    <property type="entry name" value="RNA_pol_sigma-70_dom"/>
</dbReference>
<keyword evidence="3" id="KW-0238">DNA-binding</keyword>
<dbReference type="EMBL" id="WJHE01000037">
    <property type="protein sequence ID" value="MST31325.1"/>
    <property type="molecule type" value="Genomic_DNA"/>
</dbReference>
<accession>A0ABW9QP94</accession>
<evidence type="ECO:0000256" key="2">
    <source>
        <dbReference type="ARBA" id="ARBA00023082"/>
    </source>
</evidence>
<dbReference type="Gene3D" id="1.10.10.10">
    <property type="entry name" value="Winged helix-like DNA-binding domain superfamily/Winged helix DNA-binding domain"/>
    <property type="match status" value="2"/>
</dbReference>
<reference evidence="8 9" key="1">
    <citation type="submission" date="2019-11" db="EMBL/GenBank/DDBJ databases">
        <title>Acidiferrimicrobium australis gen. nov., sp. nov., an acidophilic and obligately heterotrophic, member of the Actinobacteria that catalyses dissimilatory oxido- reduction of iron isolated from metal-rich acidic water in Chile.</title>
        <authorList>
            <person name="Gonzalez D."/>
            <person name="Huber K."/>
            <person name="Hedrich S."/>
            <person name="Rojas-Villalobos C."/>
            <person name="Quatrini R."/>
            <person name="Dinamarca M.A."/>
            <person name="Schwarz A."/>
            <person name="Canales C."/>
            <person name="Nancucheo I."/>
        </authorList>
    </citation>
    <scope>NUCLEOTIDE SEQUENCE [LARGE SCALE GENOMIC DNA]</scope>
    <source>
        <strain evidence="8 9">USS-CCA1</strain>
    </source>
</reference>
<comment type="caution">
    <text evidence="8">The sequence shown here is derived from an EMBL/GenBank/DDBJ whole genome shotgun (WGS) entry which is preliminary data.</text>
</comment>
<dbReference type="Proteomes" id="UP000437736">
    <property type="component" value="Unassembled WGS sequence"/>
</dbReference>
<dbReference type="InterPro" id="IPR014322">
    <property type="entry name" value="RNA_pol_sigma-B/F/G"/>
</dbReference>
<feature type="domain" description="RNA polymerase sigma-70 region 4" evidence="7">
    <location>
        <begin position="196"/>
        <end position="244"/>
    </location>
</feature>
<dbReference type="Pfam" id="PF04545">
    <property type="entry name" value="Sigma70_r4"/>
    <property type="match status" value="1"/>
</dbReference>
<dbReference type="SUPFAM" id="SSF88659">
    <property type="entry name" value="Sigma3 and sigma4 domains of RNA polymerase sigma factors"/>
    <property type="match status" value="2"/>
</dbReference>
<protein>
    <submittedName>
        <fullName evidence="8">SigB/SigF/SigG family RNA polymerase sigma factor</fullName>
    </submittedName>
</protein>
<dbReference type="PANTHER" id="PTHR30385:SF4">
    <property type="entry name" value="RNA POLYMERASE SIGMA-E FACTOR"/>
    <property type="match status" value="1"/>
</dbReference>
<dbReference type="PIRSF" id="PIRSF000770">
    <property type="entry name" value="RNA_pol_sigma-SigE/K"/>
    <property type="match status" value="1"/>
</dbReference>